<feature type="compositionally biased region" description="Basic and acidic residues" evidence="1">
    <location>
        <begin position="68"/>
        <end position="77"/>
    </location>
</feature>
<feature type="region of interest" description="Disordered" evidence="1">
    <location>
        <begin position="36"/>
        <end position="112"/>
    </location>
</feature>
<feature type="region of interest" description="Disordered" evidence="1">
    <location>
        <begin position="316"/>
        <end position="370"/>
    </location>
</feature>
<reference evidence="2" key="1">
    <citation type="submission" date="2021-01" db="EMBL/GenBank/DDBJ databases">
        <authorList>
            <person name="Corre E."/>
            <person name="Pelletier E."/>
            <person name="Niang G."/>
            <person name="Scheremetjew M."/>
            <person name="Finn R."/>
            <person name="Kale V."/>
            <person name="Holt S."/>
            <person name="Cochrane G."/>
            <person name="Meng A."/>
            <person name="Brown T."/>
            <person name="Cohen L."/>
        </authorList>
    </citation>
    <scope>NUCLEOTIDE SEQUENCE</scope>
    <source>
        <strain evidence="2">WS</strain>
    </source>
</reference>
<evidence type="ECO:0000313" key="2">
    <source>
        <dbReference type="EMBL" id="CAD9086152.1"/>
    </source>
</evidence>
<feature type="compositionally biased region" description="Low complexity" evidence="1">
    <location>
        <begin position="316"/>
        <end position="346"/>
    </location>
</feature>
<accession>A0A7S1KUV5</accession>
<organism evidence="2">
    <name type="scientific">Percolomonas cosmopolitus</name>
    <dbReference type="NCBI Taxonomy" id="63605"/>
    <lineage>
        <taxon>Eukaryota</taxon>
        <taxon>Discoba</taxon>
        <taxon>Heterolobosea</taxon>
        <taxon>Tetramitia</taxon>
        <taxon>Eutetramitia</taxon>
        <taxon>Percolomonadidae</taxon>
        <taxon>Percolomonas</taxon>
    </lineage>
</organism>
<feature type="region of interest" description="Disordered" evidence="1">
    <location>
        <begin position="779"/>
        <end position="817"/>
    </location>
</feature>
<proteinExistence type="predicted"/>
<name>A0A7S1KUV5_9EUKA</name>
<sequence length="918" mass="103424">MSLSSGGDGSTRQARPTHHDSLIHLSQMHVMQQQQQRRYLSLAQQSAAGFQPQHQQRQSHGARAAFSVEERTNETHDGPVQQHGRTINHSNSSTDSDLSTPAPQSDSQALTHSRAQLKQLFHAISHGQREMSQLYEFLSGIVRQCHLQSRAVKVSIANIHAQQVPDGQHMLLSLEQLSELLDETLDWAAEWKLQQIASYSQKLQTPQKLSSSAVSLLNSPPLQSYFQCQYICSITAYFKALTLFLECKFFQCAKWIIGFFEDTFKEIIQKEDWNEFFEPEEGDLHAQNGSGSESPSSFGAKMSTVTGTGNDFNDTSTAFSPSTSSHASSLARSSMRSTTQSPTTSTAASIRARHSLSPQSPNHHSHGENPFESPFYIEDVDERLSFRILCILFESFLCIPNFDYASATFSHFMDRYAPLMDLSMPKYYIPPTNSGENDFLSIQELQVCSLVFEARLLMCQDQWDLALEKITSASFHEIDSENFEQDGVECTNPLIHTPAFVQFKFVETLLEARRGSLSEALSKLQLVRKMVNETLYSHHVACLFRVSGHKEMSLQLTLHSYNDLHADEHNAHSTKQQLQNSKYQMAFDLALDLIQSGQHQSAFKIISDICATHFYHLPILWILLAECLVSSLDGVRSKCAEQLCTTKILTSAEDRALRLKLPIEFTPLIEQKPKTKELLLTADTCLKNAHILLTKSDEKHLLPLTLLKLAFVHFELGAHNTALEYANNVLEMSASLVDETTFFHALVYCVASLTCLKKIDELKRYMEKLKVLERFGFREKQSGGGGAKSTTSNDGSNGKTLSVDGLDGRAKPENSVDQEDKDRLTLILVVSELLSKDFQSAIKHLHELSARNDQNNVYIAGEDDETRHMKERRRSLLLWIHILRIFTLSLQGRDASVYANQSRAFPPAHEKTRDGREA</sequence>
<feature type="compositionally biased region" description="Polar residues" evidence="1">
    <location>
        <begin position="83"/>
        <end position="112"/>
    </location>
</feature>
<feature type="compositionally biased region" description="Low complexity" evidence="1">
    <location>
        <begin position="36"/>
        <end position="46"/>
    </location>
</feature>
<dbReference type="InterPro" id="IPR011990">
    <property type="entry name" value="TPR-like_helical_dom_sf"/>
</dbReference>
<protein>
    <recommendedName>
        <fullName evidence="3">Anaphase-promoting complex subunit 5</fullName>
    </recommendedName>
</protein>
<feature type="compositionally biased region" description="Basic and acidic residues" evidence="1">
    <location>
        <begin position="806"/>
        <end position="817"/>
    </location>
</feature>
<evidence type="ECO:0008006" key="3">
    <source>
        <dbReference type="Google" id="ProtNLM"/>
    </source>
</evidence>
<dbReference type="EMBL" id="HBGD01011391">
    <property type="protein sequence ID" value="CAD9086152.1"/>
    <property type="molecule type" value="Transcribed_RNA"/>
</dbReference>
<evidence type="ECO:0000256" key="1">
    <source>
        <dbReference type="SAM" id="MobiDB-lite"/>
    </source>
</evidence>
<feature type="compositionally biased region" description="Polar residues" evidence="1">
    <location>
        <begin position="788"/>
        <end position="800"/>
    </location>
</feature>
<gene>
    <name evidence="2" type="ORF">PCOS0759_LOCUS9406</name>
</gene>
<dbReference type="SUPFAM" id="SSF48452">
    <property type="entry name" value="TPR-like"/>
    <property type="match status" value="1"/>
</dbReference>
<dbReference type="AlphaFoldDB" id="A0A7S1KUV5"/>